<dbReference type="InterPro" id="IPR011010">
    <property type="entry name" value="DNA_brk_join_enz"/>
</dbReference>
<dbReference type="PANTHER" id="PTHR30349">
    <property type="entry name" value="PHAGE INTEGRASE-RELATED"/>
    <property type="match status" value="1"/>
</dbReference>
<dbReference type="Proteomes" id="UP000631670">
    <property type="component" value="Unassembled WGS sequence"/>
</dbReference>
<keyword evidence="2 4" id="KW-0238">DNA-binding</keyword>
<dbReference type="CDD" id="cd01189">
    <property type="entry name" value="INT_ICEBs1_C_like"/>
    <property type="match status" value="1"/>
</dbReference>
<accession>A0ABR9IDT0</accession>
<evidence type="ECO:0000313" key="8">
    <source>
        <dbReference type="EMBL" id="MBE1501347.1"/>
    </source>
</evidence>
<evidence type="ECO:0000259" key="7">
    <source>
        <dbReference type="PROSITE" id="PS51900"/>
    </source>
</evidence>
<dbReference type="InterPro" id="IPR013762">
    <property type="entry name" value="Integrase-like_cat_sf"/>
</dbReference>
<dbReference type="PROSITE" id="PS51900">
    <property type="entry name" value="CB"/>
    <property type="match status" value="1"/>
</dbReference>
<comment type="caution">
    <text evidence="8">The sequence shown here is derived from an EMBL/GenBank/DDBJ whole genome shotgun (WGS) entry which is preliminary data.</text>
</comment>
<protein>
    <submittedName>
        <fullName evidence="8">Integrase</fullName>
    </submittedName>
</protein>
<evidence type="ECO:0000256" key="1">
    <source>
        <dbReference type="ARBA" id="ARBA00008857"/>
    </source>
</evidence>
<evidence type="ECO:0000256" key="2">
    <source>
        <dbReference type="ARBA" id="ARBA00023125"/>
    </source>
</evidence>
<gene>
    <name evidence="8" type="ORF">H4696_008447</name>
</gene>
<dbReference type="InterPro" id="IPR010998">
    <property type="entry name" value="Integrase_recombinase_N"/>
</dbReference>
<evidence type="ECO:0000256" key="4">
    <source>
        <dbReference type="PROSITE-ProRule" id="PRU01248"/>
    </source>
</evidence>
<dbReference type="RefSeq" id="WP_211299740.1">
    <property type="nucleotide sequence ID" value="NZ_JADBEG010000001.1"/>
</dbReference>
<dbReference type="InterPro" id="IPR050090">
    <property type="entry name" value="Tyrosine_recombinase_XerCD"/>
</dbReference>
<evidence type="ECO:0000256" key="3">
    <source>
        <dbReference type="ARBA" id="ARBA00023172"/>
    </source>
</evidence>
<feature type="domain" description="Tyr recombinase" evidence="6">
    <location>
        <begin position="200"/>
        <end position="407"/>
    </location>
</feature>
<dbReference type="PANTHER" id="PTHR30349:SF64">
    <property type="entry name" value="PROPHAGE INTEGRASE INTD-RELATED"/>
    <property type="match status" value="1"/>
</dbReference>
<feature type="compositionally biased region" description="Polar residues" evidence="5">
    <location>
        <begin position="443"/>
        <end position="462"/>
    </location>
</feature>
<dbReference type="EMBL" id="JADBEG010000001">
    <property type="protein sequence ID" value="MBE1501347.1"/>
    <property type="molecule type" value="Genomic_DNA"/>
</dbReference>
<comment type="similarity">
    <text evidence="1">Belongs to the 'phage' integrase family.</text>
</comment>
<keyword evidence="9" id="KW-1185">Reference proteome</keyword>
<feature type="region of interest" description="Disordered" evidence="5">
    <location>
        <begin position="427"/>
        <end position="462"/>
    </location>
</feature>
<proteinExistence type="inferred from homology"/>
<dbReference type="SUPFAM" id="SSF56349">
    <property type="entry name" value="DNA breaking-rejoining enzymes"/>
    <property type="match status" value="1"/>
</dbReference>
<keyword evidence="3" id="KW-0233">DNA recombination</keyword>
<evidence type="ECO:0000259" key="6">
    <source>
        <dbReference type="PROSITE" id="PS51898"/>
    </source>
</evidence>
<dbReference type="Pfam" id="PF00589">
    <property type="entry name" value="Phage_integrase"/>
    <property type="match status" value="1"/>
</dbReference>
<evidence type="ECO:0000313" key="9">
    <source>
        <dbReference type="Proteomes" id="UP000631670"/>
    </source>
</evidence>
<reference evidence="8 9" key="1">
    <citation type="submission" date="2020-10" db="EMBL/GenBank/DDBJ databases">
        <title>Sequencing the genomes of 1000 actinobacteria strains.</title>
        <authorList>
            <person name="Klenk H.-P."/>
        </authorList>
    </citation>
    <scope>NUCLEOTIDE SEQUENCE [LARGE SCALE GENOMIC DNA]</scope>
    <source>
        <strain evidence="8 9">DSM 44653</strain>
    </source>
</reference>
<dbReference type="InterPro" id="IPR044068">
    <property type="entry name" value="CB"/>
</dbReference>
<feature type="domain" description="Core-binding (CB)" evidence="7">
    <location>
        <begin position="93"/>
        <end position="177"/>
    </location>
</feature>
<name>A0ABR9IDT0_9PSEU</name>
<evidence type="ECO:0000256" key="5">
    <source>
        <dbReference type="SAM" id="MobiDB-lite"/>
    </source>
</evidence>
<dbReference type="Gene3D" id="1.10.443.10">
    <property type="entry name" value="Intergrase catalytic core"/>
    <property type="match status" value="1"/>
</dbReference>
<sequence length="462" mass="51784">MASVEDRWWTQAKDEATGKPLLDEDDKPVMIKTDRYGKGLRWLCRWREPDGAERKKSYRKKGDAEAHVNLVEADKLRGTYIDQRAGEVLFSTYAKSEWLANLTLDPLTLQNIEDRLRRYVEPYPLWRLQLKAAQKPAAIQNWLKSLSHVKTAKGDPLAESTKAVVFSHVSAMLNCAVDNEVISKNPCRLRSVKAPKPDSRKIVPWSRDWVMGMHAALPDRYKPFIPMGSGLGLRQGESFGLSPDDIDWLRGKVNVQRQVKIVGNRLCFALPKGGKVREVPLPPRVRDELAAYLAQFPAVEVTLPWEEPNGKPVKVKLFVTTRERTACNRNNFNTYAWRRAQEVAGIPADRMNGQHALRHFYASTLLDARESIVAVAAHLGHHNPSVTLRYYAHLMPESEDRTKGAIDAMWAPRNADGSYLVTAVGEAPCAPDVPQGSPGHPLTSPSIQNSLNSSDSMPRSSS</sequence>
<dbReference type="Gene3D" id="1.10.150.130">
    <property type="match status" value="1"/>
</dbReference>
<organism evidence="8 9">
    <name type="scientific">Amycolatopsis lexingtonensis</name>
    <dbReference type="NCBI Taxonomy" id="218822"/>
    <lineage>
        <taxon>Bacteria</taxon>
        <taxon>Bacillati</taxon>
        <taxon>Actinomycetota</taxon>
        <taxon>Actinomycetes</taxon>
        <taxon>Pseudonocardiales</taxon>
        <taxon>Pseudonocardiaceae</taxon>
        <taxon>Amycolatopsis</taxon>
    </lineage>
</organism>
<dbReference type="PROSITE" id="PS51898">
    <property type="entry name" value="TYR_RECOMBINASE"/>
    <property type="match status" value="1"/>
</dbReference>
<dbReference type="InterPro" id="IPR002104">
    <property type="entry name" value="Integrase_catalytic"/>
</dbReference>